<dbReference type="EMBL" id="CP001619">
    <property type="protein sequence ID" value="ACT95708.1"/>
    <property type="molecule type" value="Genomic_DNA"/>
</dbReference>
<evidence type="ECO:0000256" key="2">
    <source>
        <dbReference type="ARBA" id="ARBA00022692"/>
    </source>
</evidence>
<dbReference type="HOGENOM" id="CLU_067312_0_0_10"/>
<dbReference type="PANTHER" id="PTHR11863">
    <property type="entry name" value="STEROL DESATURASE"/>
    <property type="match status" value="1"/>
</dbReference>
<dbReference type="STRING" id="471854.Dfer_4507"/>
<dbReference type="GO" id="GO:0016491">
    <property type="term" value="F:oxidoreductase activity"/>
    <property type="evidence" value="ECO:0007669"/>
    <property type="project" value="InterPro"/>
</dbReference>
<feature type="transmembrane region" description="Helical" evidence="5">
    <location>
        <begin position="16"/>
        <end position="36"/>
    </location>
</feature>
<dbReference type="eggNOG" id="COG3000">
    <property type="taxonomic scope" value="Bacteria"/>
</dbReference>
<protein>
    <submittedName>
        <fullName evidence="7">Fatty acid hydroxylase</fullName>
    </submittedName>
</protein>
<evidence type="ECO:0000256" key="1">
    <source>
        <dbReference type="ARBA" id="ARBA00004370"/>
    </source>
</evidence>
<feature type="domain" description="Fatty acid hydroxylase" evidence="6">
    <location>
        <begin position="139"/>
        <end position="289"/>
    </location>
</feature>
<dbReference type="OrthoDB" id="9770329at2"/>
<keyword evidence="4 5" id="KW-0472">Membrane</keyword>
<feature type="transmembrane region" description="Helical" evidence="5">
    <location>
        <begin position="65"/>
        <end position="83"/>
    </location>
</feature>
<keyword evidence="8" id="KW-1185">Reference proteome</keyword>
<keyword evidence="2 5" id="KW-0812">Transmembrane</keyword>
<dbReference type="InterPro" id="IPR050307">
    <property type="entry name" value="Sterol_Desaturase_Related"/>
</dbReference>
<dbReference type="Proteomes" id="UP000002011">
    <property type="component" value="Chromosome"/>
</dbReference>
<dbReference type="Pfam" id="PF04116">
    <property type="entry name" value="FA_hydroxylase"/>
    <property type="match status" value="1"/>
</dbReference>
<name>C6W2Z5_DYAFD</name>
<dbReference type="InterPro" id="IPR006694">
    <property type="entry name" value="Fatty_acid_hydroxylase"/>
</dbReference>
<comment type="subcellular location">
    <subcellularLocation>
        <location evidence="1">Membrane</location>
    </subcellularLocation>
</comment>
<dbReference type="GO" id="GO:0005506">
    <property type="term" value="F:iron ion binding"/>
    <property type="evidence" value="ECO:0007669"/>
    <property type="project" value="InterPro"/>
</dbReference>
<organism evidence="7 8">
    <name type="scientific">Dyadobacter fermentans (strain ATCC 700827 / DSM 18053 / CIP 107007 / KCTC 52180 / NS114)</name>
    <dbReference type="NCBI Taxonomy" id="471854"/>
    <lineage>
        <taxon>Bacteria</taxon>
        <taxon>Pseudomonadati</taxon>
        <taxon>Bacteroidota</taxon>
        <taxon>Cytophagia</taxon>
        <taxon>Cytophagales</taxon>
        <taxon>Spirosomataceae</taxon>
        <taxon>Dyadobacter</taxon>
    </lineage>
</organism>
<dbReference type="RefSeq" id="WP_015813949.1">
    <property type="nucleotide sequence ID" value="NC_013037.1"/>
</dbReference>
<accession>C6W2Z5</accession>
<gene>
    <name evidence="7" type="ordered locus">Dfer_4507</name>
</gene>
<evidence type="ECO:0000256" key="3">
    <source>
        <dbReference type="ARBA" id="ARBA00022989"/>
    </source>
</evidence>
<dbReference type="KEGG" id="dfe:Dfer_4507"/>
<evidence type="ECO:0000313" key="8">
    <source>
        <dbReference type="Proteomes" id="UP000002011"/>
    </source>
</evidence>
<evidence type="ECO:0000256" key="5">
    <source>
        <dbReference type="SAM" id="Phobius"/>
    </source>
</evidence>
<keyword evidence="3 5" id="KW-1133">Transmembrane helix</keyword>
<dbReference type="GO" id="GO:0008610">
    <property type="term" value="P:lipid biosynthetic process"/>
    <property type="evidence" value="ECO:0007669"/>
    <property type="project" value="InterPro"/>
</dbReference>
<dbReference type="AlphaFoldDB" id="C6W2Z5"/>
<feature type="transmembrane region" description="Helical" evidence="5">
    <location>
        <begin position="186"/>
        <end position="211"/>
    </location>
</feature>
<reference evidence="7 8" key="1">
    <citation type="journal article" date="2009" name="Stand. Genomic Sci.">
        <title>Complete genome sequence of Dyadobacter fermentans type strain (NS114).</title>
        <authorList>
            <person name="Lang E."/>
            <person name="Lapidus A."/>
            <person name="Chertkov O."/>
            <person name="Brettin T."/>
            <person name="Detter J.C."/>
            <person name="Han C."/>
            <person name="Copeland A."/>
            <person name="Glavina Del Rio T."/>
            <person name="Nolan M."/>
            <person name="Chen F."/>
            <person name="Lucas S."/>
            <person name="Tice H."/>
            <person name="Cheng J.F."/>
            <person name="Land M."/>
            <person name="Hauser L."/>
            <person name="Chang Y.J."/>
            <person name="Jeffries C.D."/>
            <person name="Kopitz M."/>
            <person name="Bruce D."/>
            <person name="Goodwin L."/>
            <person name="Pitluck S."/>
            <person name="Ovchinnikova G."/>
            <person name="Pati A."/>
            <person name="Ivanova N."/>
            <person name="Mavrommatis K."/>
            <person name="Chen A."/>
            <person name="Palaniappan K."/>
            <person name="Chain P."/>
            <person name="Bristow J."/>
            <person name="Eisen J.A."/>
            <person name="Markowitz V."/>
            <person name="Hugenholtz P."/>
            <person name="Goker M."/>
            <person name="Rohde M."/>
            <person name="Kyrpides N.C."/>
            <person name="Klenk H.P."/>
        </authorList>
    </citation>
    <scope>NUCLEOTIDE SEQUENCE [LARGE SCALE GENOMIC DNA]</scope>
    <source>
        <strain evidence="8">ATCC 700827 / DSM 18053 / CIP 107007 / KCTC 52180 / NS114</strain>
    </source>
</reference>
<dbReference type="GO" id="GO:0016020">
    <property type="term" value="C:membrane"/>
    <property type="evidence" value="ECO:0007669"/>
    <property type="project" value="UniProtKB-SubCell"/>
</dbReference>
<proteinExistence type="predicted"/>
<sequence>MKLDNETARKITRDGLISVALYTAPIILMFASFQIFDYRPWEGSNAFPFKAPAFLEAVFKNLSSWGLPVIVLTLGVIEFAAGLYENKWTKNERILDIVCFVVPKLVVRPFVAYFGLKLLPEILPGAKNAFEWVPFWWAFLIIAVADDLTQYWYHRLHHQVPWLWRFHRTHHSAPYMGMAMAGRQNIIYTLFFSQTYLTVALTYLGLGYAALFVKVIKSFITTGAHSSIPWDKPFYEKKWLQPIGWVLERLISTPATHHAHHADTNDDGIGHYKGNFGNMFFLWDIIFGTGIITRKYPSSYGIKHYQEEEWYAQFLWPILKSRKEGSELSHNGPVVGDAVPDTPELIPLKPEPATTAVPTAAVPTAAVTTAAVA</sequence>
<evidence type="ECO:0000313" key="7">
    <source>
        <dbReference type="EMBL" id="ACT95708.1"/>
    </source>
</evidence>
<evidence type="ECO:0000259" key="6">
    <source>
        <dbReference type="Pfam" id="PF04116"/>
    </source>
</evidence>
<evidence type="ECO:0000256" key="4">
    <source>
        <dbReference type="ARBA" id="ARBA00023136"/>
    </source>
</evidence>